<evidence type="ECO:0000259" key="6">
    <source>
        <dbReference type="PROSITE" id="PS50865"/>
    </source>
</evidence>
<dbReference type="EMBL" id="MU253911">
    <property type="protein sequence ID" value="KAG9244370.1"/>
    <property type="molecule type" value="Genomic_DNA"/>
</dbReference>
<dbReference type="OrthoDB" id="432970at2759"/>
<gene>
    <name evidence="7" type="ORF">BJ878DRAFT_73794</name>
</gene>
<feature type="compositionally biased region" description="Basic and acidic residues" evidence="5">
    <location>
        <begin position="50"/>
        <end position="60"/>
    </location>
</feature>
<protein>
    <recommendedName>
        <fullName evidence="6">MYND-type domain-containing protein</fullName>
    </recommendedName>
</protein>
<evidence type="ECO:0000256" key="2">
    <source>
        <dbReference type="ARBA" id="ARBA00022771"/>
    </source>
</evidence>
<keyword evidence="1" id="KW-0479">Metal-binding</keyword>
<dbReference type="Pfam" id="PF01753">
    <property type="entry name" value="zf-MYND"/>
    <property type="match status" value="1"/>
</dbReference>
<evidence type="ECO:0000256" key="5">
    <source>
        <dbReference type="SAM" id="MobiDB-lite"/>
    </source>
</evidence>
<proteinExistence type="predicted"/>
<sequence length="125" mass="13707">MSSSPQEEPTAAGESSSSQQPTDSPSAPEETTASSSSSRDPSPSQCSHCRKVETDPEKPFKPCSKCQSEKYCSRDCQKAGWKMHKKVCGEKAQKWAATANLKMDAPRVVKKEGHRGGLQKWQFDT</sequence>
<dbReference type="PROSITE" id="PS50865">
    <property type="entry name" value="ZF_MYND_2"/>
    <property type="match status" value="1"/>
</dbReference>
<feature type="domain" description="MYND-type" evidence="6">
    <location>
        <begin position="46"/>
        <end position="88"/>
    </location>
</feature>
<dbReference type="Gene3D" id="6.10.140.2220">
    <property type="match status" value="1"/>
</dbReference>
<comment type="caution">
    <text evidence="7">The sequence shown here is derived from an EMBL/GenBank/DDBJ whole genome shotgun (WGS) entry which is preliminary data.</text>
</comment>
<feature type="region of interest" description="Disordered" evidence="5">
    <location>
        <begin position="1"/>
        <end position="66"/>
    </location>
</feature>
<organism evidence="7 8">
    <name type="scientific">Calycina marina</name>
    <dbReference type="NCBI Taxonomy" id="1763456"/>
    <lineage>
        <taxon>Eukaryota</taxon>
        <taxon>Fungi</taxon>
        <taxon>Dikarya</taxon>
        <taxon>Ascomycota</taxon>
        <taxon>Pezizomycotina</taxon>
        <taxon>Leotiomycetes</taxon>
        <taxon>Helotiales</taxon>
        <taxon>Pezizellaceae</taxon>
        <taxon>Calycina</taxon>
    </lineage>
</organism>
<evidence type="ECO:0000256" key="1">
    <source>
        <dbReference type="ARBA" id="ARBA00022723"/>
    </source>
</evidence>
<reference evidence="7" key="1">
    <citation type="journal article" date="2021" name="IMA Fungus">
        <title>Genomic characterization of three marine fungi, including Emericellopsis atlantica sp. nov. with signatures of a generalist lifestyle and marine biomass degradation.</title>
        <authorList>
            <person name="Hagestad O.C."/>
            <person name="Hou L."/>
            <person name="Andersen J.H."/>
            <person name="Hansen E.H."/>
            <person name="Altermark B."/>
            <person name="Li C."/>
            <person name="Kuhnert E."/>
            <person name="Cox R.J."/>
            <person name="Crous P.W."/>
            <person name="Spatafora J.W."/>
            <person name="Lail K."/>
            <person name="Amirebrahimi M."/>
            <person name="Lipzen A."/>
            <person name="Pangilinan J."/>
            <person name="Andreopoulos W."/>
            <person name="Hayes R.D."/>
            <person name="Ng V."/>
            <person name="Grigoriev I.V."/>
            <person name="Jackson S.A."/>
            <person name="Sutton T.D.S."/>
            <person name="Dobson A.D.W."/>
            <person name="Rama T."/>
        </authorList>
    </citation>
    <scope>NUCLEOTIDE SEQUENCE</scope>
    <source>
        <strain evidence="7">TRa3180A</strain>
    </source>
</reference>
<dbReference type="SUPFAM" id="SSF144232">
    <property type="entry name" value="HIT/MYND zinc finger-like"/>
    <property type="match status" value="1"/>
</dbReference>
<keyword evidence="2 4" id="KW-0863">Zinc-finger</keyword>
<accession>A0A9P7Z3S8</accession>
<evidence type="ECO:0000256" key="3">
    <source>
        <dbReference type="ARBA" id="ARBA00022833"/>
    </source>
</evidence>
<feature type="compositionally biased region" description="Low complexity" evidence="5">
    <location>
        <begin position="15"/>
        <end position="44"/>
    </location>
</feature>
<dbReference type="GO" id="GO:0008270">
    <property type="term" value="F:zinc ion binding"/>
    <property type="evidence" value="ECO:0007669"/>
    <property type="project" value="UniProtKB-KW"/>
</dbReference>
<keyword evidence="8" id="KW-1185">Reference proteome</keyword>
<dbReference type="PROSITE" id="PS01360">
    <property type="entry name" value="ZF_MYND_1"/>
    <property type="match status" value="1"/>
</dbReference>
<keyword evidence="3" id="KW-0862">Zinc</keyword>
<evidence type="ECO:0000313" key="8">
    <source>
        <dbReference type="Proteomes" id="UP000887226"/>
    </source>
</evidence>
<dbReference type="Proteomes" id="UP000887226">
    <property type="component" value="Unassembled WGS sequence"/>
</dbReference>
<evidence type="ECO:0000313" key="7">
    <source>
        <dbReference type="EMBL" id="KAG9244370.1"/>
    </source>
</evidence>
<evidence type="ECO:0000256" key="4">
    <source>
        <dbReference type="PROSITE-ProRule" id="PRU00134"/>
    </source>
</evidence>
<dbReference type="AlphaFoldDB" id="A0A9P7Z3S8"/>
<dbReference type="InterPro" id="IPR002893">
    <property type="entry name" value="Znf_MYND"/>
</dbReference>
<name>A0A9P7Z3S8_9HELO</name>